<accession>A0A4Y9FBU8</accession>
<dbReference type="InterPro" id="IPR013785">
    <property type="entry name" value="Aldolase_TIM"/>
</dbReference>
<dbReference type="NCBIfam" id="TIGR01361">
    <property type="entry name" value="DAHP_synth_Bsub"/>
    <property type="match status" value="1"/>
</dbReference>
<evidence type="ECO:0000313" key="5">
    <source>
        <dbReference type="Proteomes" id="UP000297668"/>
    </source>
</evidence>
<name>A0A4Y9FBU8_9DEIN</name>
<keyword evidence="1 4" id="KW-0808">Transferase</keyword>
<dbReference type="GO" id="GO:0009073">
    <property type="term" value="P:aromatic amino acid family biosynthetic process"/>
    <property type="evidence" value="ECO:0007669"/>
    <property type="project" value="InterPro"/>
</dbReference>
<dbReference type="EC" id="2.5.1.54" evidence="4"/>
<dbReference type="PANTHER" id="PTHR43018:SF2">
    <property type="entry name" value="PHOSPHO-2-DEHYDRO-3-DEOXYHEPTONATE ALDOLASE"/>
    <property type="match status" value="1"/>
</dbReference>
<dbReference type="PANTHER" id="PTHR43018">
    <property type="entry name" value="PHOSPHO-2-DEHYDRO-3-DEOXYHEPTONATE ALDOLASE"/>
    <property type="match status" value="1"/>
</dbReference>
<dbReference type="InterPro" id="IPR052899">
    <property type="entry name" value="Class-I_DAHP_synthase"/>
</dbReference>
<dbReference type="Gene3D" id="3.30.70.1140">
    <property type="entry name" value="Phospho-2-dehydro-3-deoxyheptonate aldolase, domain 1"/>
    <property type="match status" value="1"/>
</dbReference>
<dbReference type="InterPro" id="IPR041071">
    <property type="entry name" value="DAHP_snth_FXD"/>
</dbReference>
<dbReference type="NCBIfam" id="NF009239">
    <property type="entry name" value="PRK12595.1"/>
    <property type="match status" value="1"/>
</dbReference>
<dbReference type="NCBIfam" id="NF006421">
    <property type="entry name" value="PRK08673.1"/>
    <property type="match status" value="1"/>
</dbReference>
<reference evidence="4 5" key="1">
    <citation type="submission" date="2019-03" db="EMBL/GenBank/DDBJ databases">
        <title>Thermus tengchongensis species for the arsenic transformation mechanism.</title>
        <authorList>
            <person name="Yuan G.C."/>
        </authorList>
    </citation>
    <scope>NUCLEOTIDE SEQUENCE [LARGE SCALE GENOMIC DNA]</scope>
    <source>
        <strain evidence="4 5">15W</strain>
    </source>
</reference>
<dbReference type="Gene3D" id="3.20.20.70">
    <property type="entry name" value="Aldolase class I"/>
    <property type="match status" value="1"/>
</dbReference>
<feature type="domain" description="DAHP synthase ferredoxin-like" evidence="3">
    <location>
        <begin position="1"/>
        <end position="68"/>
    </location>
</feature>
<evidence type="ECO:0000259" key="2">
    <source>
        <dbReference type="Pfam" id="PF00793"/>
    </source>
</evidence>
<evidence type="ECO:0000256" key="1">
    <source>
        <dbReference type="ARBA" id="ARBA00022679"/>
    </source>
</evidence>
<organism evidence="4 5">
    <name type="scientific">Thermus tengchongensis</name>
    <dbReference type="NCBI Taxonomy" id="1214928"/>
    <lineage>
        <taxon>Bacteria</taxon>
        <taxon>Thermotogati</taxon>
        <taxon>Deinococcota</taxon>
        <taxon>Deinococci</taxon>
        <taxon>Thermales</taxon>
        <taxon>Thermaceae</taxon>
        <taxon>Thermus</taxon>
    </lineage>
</organism>
<dbReference type="GO" id="GO:0003849">
    <property type="term" value="F:3-deoxy-7-phosphoheptulonate synthase activity"/>
    <property type="evidence" value="ECO:0007669"/>
    <property type="project" value="UniProtKB-EC"/>
</dbReference>
<dbReference type="SUPFAM" id="SSF51569">
    <property type="entry name" value="Aldolase"/>
    <property type="match status" value="1"/>
</dbReference>
<dbReference type="Proteomes" id="UP000297668">
    <property type="component" value="Unassembled WGS sequence"/>
</dbReference>
<dbReference type="AlphaFoldDB" id="A0A4Y9FBU8"/>
<comment type="caution">
    <text evidence="4">The sequence shown here is derived from an EMBL/GenBank/DDBJ whole genome shotgun (WGS) entry which is preliminary data.</text>
</comment>
<sequence length="351" mass="38116">MLIVMKRGHTEAELEEVIQEIEKVGYRPHVSRGVETTLVGAIGKGPTPELMEHFRALPGVAEVIPISKPWKLASLEVQPFPTVLEFPTGKTGDGHVLVAAGPCGVESREQTLKAARYVKAHGAAMLRGGAFKPRTSPYAFQGLGVEGLKILAEARKETGLPVVTEVLSPEQVELVAEYADALQIGARNAQNFPLLQAVGESGKPVLLKRGMSMTLEEFLMSAEYILSRGNMRVILVERGIRTFEKATRFTLDVSAVPVLKSWTHLPVWVDPSHPAGRREWVIPLALAGLAAGADGLIVETHPEPEKALSDAAQQLHEHEFADLMERVRRLVEALGKTLSAPAQGAFPPHWG</sequence>
<feature type="domain" description="DAHP synthetase I/KDSA" evidence="2">
    <location>
        <begin position="90"/>
        <end position="325"/>
    </location>
</feature>
<dbReference type="Pfam" id="PF18152">
    <property type="entry name" value="DAHP_snth_FXD"/>
    <property type="match status" value="1"/>
</dbReference>
<gene>
    <name evidence="4" type="primary">aroF</name>
    <name evidence="4" type="ORF">E0687_05270</name>
</gene>
<dbReference type="InterPro" id="IPR006268">
    <property type="entry name" value="DAHP_syn_2"/>
</dbReference>
<evidence type="ECO:0000313" key="4">
    <source>
        <dbReference type="EMBL" id="TFU26627.1"/>
    </source>
</evidence>
<dbReference type="InterPro" id="IPR006218">
    <property type="entry name" value="DAHP1/KDSA"/>
</dbReference>
<dbReference type="EMBL" id="SJZF01000007">
    <property type="protein sequence ID" value="TFU26627.1"/>
    <property type="molecule type" value="Genomic_DNA"/>
</dbReference>
<protein>
    <submittedName>
        <fullName evidence="4">3-deoxy-7-phosphoheptulonate synthase</fullName>
        <ecNumber evidence="4">2.5.1.54</ecNumber>
    </submittedName>
</protein>
<dbReference type="Pfam" id="PF00793">
    <property type="entry name" value="DAHP_synth_1"/>
    <property type="match status" value="1"/>
</dbReference>
<proteinExistence type="predicted"/>
<dbReference type="GO" id="GO:0016832">
    <property type="term" value="F:aldehyde-lyase activity"/>
    <property type="evidence" value="ECO:0007669"/>
    <property type="project" value="InterPro"/>
</dbReference>
<evidence type="ECO:0000259" key="3">
    <source>
        <dbReference type="Pfam" id="PF18152"/>
    </source>
</evidence>
<dbReference type="RefSeq" id="WP_038042986.1">
    <property type="nucleotide sequence ID" value="NZ_SJZF01000007.1"/>
</dbReference>